<dbReference type="Proteomes" id="UP001221142">
    <property type="component" value="Unassembled WGS sequence"/>
</dbReference>
<dbReference type="InterPro" id="IPR029058">
    <property type="entry name" value="AB_hydrolase_fold"/>
</dbReference>
<dbReference type="Gene3D" id="3.40.50.1820">
    <property type="entry name" value="alpha/beta hydrolase"/>
    <property type="match status" value="1"/>
</dbReference>
<sequence length="371" mass="39677">MSSQVPSGLDSDPTAYLALPRFNKTLDFPVDSELAGGGDTATVTYALTDAPSDGSWPLLVFFNGLGGHRLIASLIEGIGREHQVQILAIDKPNGGGSAQGVSLPLHLRTRWMHTALLAVLTSEHRARFAIFSHSNGVFYSLYTLLHLPPTLTMTSWTLSAPFVPHKISGNIGLGIAAALPTALPNAFGSLLQIVPPVARAANWSSGLLSAPSSSTQAESIAALEARKSPHEREYMHRSVGSACRVEVMRRSLAESRVAIGQETLFCLHGSSSTGGETVWGLGVGASDAEVLRGAFSRLVERYPGDALSMRVVYGAADGLVPTKGRVWLKATLEELELLRDEQAWTEVSGAGHDDVLFREEVMSGMLKRVVR</sequence>
<protein>
    <submittedName>
        <fullName evidence="1">Uncharacterized protein</fullName>
    </submittedName>
</protein>
<name>A0AAD7FSD8_9AGAR</name>
<proteinExistence type="predicted"/>
<evidence type="ECO:0000313" key="2">
    <source>
        <dbReference type="Proteomes" id="UP001221142"/>
    </source>
</evidence>
<reference evidence="1" key="1">
    <citation type="submission" date="2023-03" db="EMBL/GenBank/DDBJ databases">
        <title>Massive genome expansion in bonnet fungi (Mycena s.s.) driven by repeated elements and novel gene families across ecological guilds.</title>
        <authorList>
            <consortium name="Lawrence Berkeley National Laboratory"/>
            <person name="Harder C.B."/>
            <person name="Miyauchi S."/>
            <person name="Viragh M."/>
            <person name="Kuo A."/>
            <person name="Thoen E."/>
            <person name="Andreopoulos B."/>
            <person name="Lu D."/>
            <person name="Skrede I."/>
            <person name="Drula E."/>
            <person name="Henrissat B."/>
            <person name="Morin E."/>
            <person name="Kohler A."/>
            <person name="Barry K."/>
            <person name="LaButti K."/>
            <person name="Morin E."/>
            <person name="Salamov A."/>
            <person name="Lipzen A."/>
            <person name="Mereny Z."/>
            <person name="Hegedus B."/>
            <person name="Baldrian P."/>
            <person name="Stursova M."/>
            <person name="Weitz H."/>
            <person name="Taylor A."/>
            <person name="Grigoriev I.V."/>
            <person name="Nagy L.G."/>
            <person name="Martin F."/>
            <person name="Kauserud H."/>
        </authorList>
    </citation>
    <scope>NUCLEOTIDE SEQUENCE</scope>
    <source>
        <strain evidence="1">9284</strain>
    </source>
</reference>
<dbReference type="SUPFAM" id="SSF53474">
    <property type="entry name" value="alpha/beta-Hydrolases"/>
    <property type="match status" value="1"/>
</dbReference>
<gene>
    <name evidence="1" type="ORF">FB45DRAFT_448410</name>
</gene>
<organism evidence="1 2">
    <name type="scientific">Roridomyces roridus</name>
    <dbReference type="NCBI Taxonomy" id="1738132"/>
    <lineage>
        <taxon>Eukaryota</taxon>
        <taxon>Fungi</taxon>
        <taxon>Dikarya</taxon>
        <taxon>Basidiomycota</taxon>
        <taxon>Agaricomycotina</taxon>
        <taxon>Agaricomycetes</taxon>
        <taxon>Agaricomycetidae</taxon>
        <taxon>Agaricales</taxon>
        <taxon>Marasmiineae</taxon>
        <taxon>Mycenaceae</taxon>
        <taxon>Roridomyces</taxon>
    </lineage>
</organism>
<dbReference type="AlphaFoldDB" id="A0AAD7FSD8"/>
<keyword evidence="2" id="KW-1185">Reference proteome</keyword>
<comment type="caution">
    <text evidence="1">The sequence shown here is derived from an EMBL/GenBank/DDBJ whole genome shotgun (WGS) entry which is preliminary data.</text>
</comment>
<evidence type="ECO:0000313" key="1">
    <source>
        <dbReference type="EMBL" id="KAJ7636632.1"/>
    </source>
</evidence>
<dbReference type="EMBL" id="JARKIF010000006">
    <property type="protein sequence ID" value="KAJ7636632.1"/>
    <property type="molecule type" value="Genomic_DNA"/>
</dbReference>
<accession>A0AAD7FSD8</accession>